<evidence type="ECO:0000256" key="5">
    <source>
        <dbReference type="SAM" id="SignalP"/>
    </source>
</evidence>
<accession>A0A8H7DFC7</accession>
<name>A0A8H7DFC7_9AGAR</name>
<evidence type="ECO:0000256" key="3">
    <source>
        <dbReference type="ARBA" id="ARBA00047591"/>
    </source>
</evidence>
<evidence type="ECO:0000256" key="2">
    <source>
        <dbReference type="ARBA" id="ARBA00043996"/>
    </source>
</evidence>
<evidence type="ECO:0000259" key="6">
    <source>
        <dbReference type="Pfam" id="PF01764"/>
    </source>
</evidence>
<dbReference type="Proteomes" id="UP000623467">
    <property type="component" value="Unassembled WGS sequence"/>
</dbReference>
<dbReference type="PANTHER" id="PTHR45856:SF25">
    <property type="entry name" value="FUNGAL LIPASE-LIKE DOMAIN-CONTAINING PROTEIN"/>
    <property type="match status" value="1"/>
</dbReference>
<feature type="chain" id="PRO_5034286930" evidence="5">
    <location>
        <begin position="30"/>
        <end position="325"/>
    </location>
</feature>
<protein>
    <submittedName>
        <fullName evidence="7">Lipase</fullName>
    </submittedName>
</protein>
<gene>
    <name evidence="7" type="ORF">MSAN_00733400</name>
</gene>
<evidence type="ECO:0000256" key="1">
    <source>
        <dbReference type="ARBA" id="ARBA00023157"/>
    </source>
</evidence>
<dbReference type="Gene3D" id="3.40.50.1820">
    <property type="entry name" value="alpha/beta hydrolase"/>
    <property type="match status" value="1"/>
</dbReference>
<dbReference type="InterPro" id="IPR051218">
    <property type="entry name" value="Sec_MonoDiacylglyc_Lipase"/>
</dbReference>
<proteinExistence type="inferred from homology"/>
<feature type="signal peptide" evidence="5">
    <location>
        <begin position="1"/>
        <end position="29"/>
    </location>
</feature>
<comment type="catalytic activity">
    <reaction evidence="3">
        <text>a diacylglycerol + H2O = a monoacylglycerol + a fatty acid + H(+)</text>
        <dbReference type="Rhea" id="RHEA:32731"/>
        <dbReference type="ChEBI" id="CHEBI:15377"/>
        <dbReference type="ChEBI" id="CHEBI:15378"/>
        <dbReference type="ChEBI" id="CHEBI:17408"/>
        <dbReference type="ChEBI" id="CHEBI:18035"/>
        <dbReference type="ChEBI" id="CHEBI:28868"/>
    </reaction>
</comment>
<dbReference type="PANTHER" id="PTHR45856">
    <property type="entry name" value="ALPHA/BETA-HYDROLASES SUPERFAMILY PROTEIN"/>
    <property type="match status" value="1"/>
</dbReference>
<keyword evidence="8" id="KW-1185">Reference proteome</keyword>
<comment type="similarity">
    <text evidence="2">Belongs to the AB hydrolase superfamily. Lipase family. Class 3 subfamily.</text>
</comment>
<dbReference type="InterPro" id="IPR002921">
    <property type="entry name" value="Fungal_lipase-type"/>
</dbReference>
<keyword evidence="5" id="KW-0732">Signal</keyword>
<evidence type="ECO:0000313" key="7">
    <source>
        <dbReference type="EMBL" id="KAF7370992.1"/>
    </source>
</evidence>
<dbReference type="InterPro" id="IPR029058">
    <property type="entry name" value="AB_hydrolase_fold"/>
</dbReference>
<keyword evidence="1" id="KW-1015">Disulfide bond</keyword>
<organism evidence="7 8">
    <name type="scientific">Mycena sanguinolenta</name>
    <dbReference type="NCBI Taxonomy" id="230812"/>
    <lineage>
        <taxon>Eukaryota</taxon>
        <taxon>Fungi</taxon>
        <taxon>Dikarya</taxon>
        <taxon>Basidiomycota</taxon>
        <taxon>Agaricomycotina</taxon>
        <taxon>Agaricomycetes</taxon>
        <taxon>Agaricomycetidae</taxon>
        <taxon>Agaricales</taxon>
        <taxon>Marasmiineae</taxon>
        <taxon>Mycenaceae</taxon>
        <taxon>Mycena</taxon>
    </lineage>
</organism>
<reference evidence="7" key="1">
    <citation type="submission" date="2020-05" db="EMBL/GenBank/DDBJ databases">
        <title>Mycena genomes resolve the evolution of fungal bioluminescence.</title>
        <authorList>
            <person name="Tsai I.J."/>
        </authorList>
    </citation>
    <scope>NUCLEOTIDE SEQUENCE</scope>
    <source>
        <strain evidence="7">160909Yilan</strain>
    </source>
</reference>
<evidence type="ECO:0000313" key="8">
    <source>
        <dbReference type="Proteomes" id="UP000623467"/>
    </source>
</evidence>
<dbReference type="OrthoDB" id="426718at2759"/>
<dbReference type="SUPFAM" id="SSF53474">
    <property type="entry name" value="alpha/beta-Hydrolases"/>
    <property type="match status" value="1"/>
</dbReference>
<evidence type="ECO:0000256" key="4">
    <source>
        <dbReference type="ARBA" id="ARBA00048461"/>
    </source>
</evidence>
<dbReference type="AlphaFoldDB" id="A0A8H7DFC7"/>
<feature type="domain" description="Fungal lipase-type" evidence="6">
    <location>
        <begin position="111"/>
        <end position="248"/>
    </location>
</feature>
<dbReference type="CDD" id="cd00519">
    <property type="entry name" value="Lipase_3"/>
    <property type="match status" value="1"/>
</dbReference>
<comment type="caution">
    <text evidence="7">The sequence shown here is derived from an EMBL/GenBank/DDBJ whole genome shotgun (WGS) entry which is preliminary data.</text>
</comment>
<dbReference type="GO" id="GO:0006629">
    <property type="term" value="P:lipid metabolic process"/>
    <property type="evidence" value="ECO:0007669"/>
    <property type="project" value="InterPro"/>
</dbReference>
<dbReference type="Pfam" id="PF01764">
    <property type="entry name" value="Lipase_3"/>
    <property type="match status" value="1"/>
</dbReference>
<dbReference type="EMBL" id="JACAZH010000004">
    <property type="protein sequence ID" value="KAF7370992.1"/>
    <property type="molecule type" value="Genomic_DNA"/>
</dbReference>
<comment type="catalytic activity">
    <reaction evidence="4">
        <text>a monoacylglycerol + H2O = glycerol + a fatty acid + H(+)</text>
        <dbReference type="Rhea" id="RHEA:15245"/>
        <dbReference type="ChEBI" id="CHEBI:15377"/>
        <dbReference type="ChEBI" id="CHEBI:15378"/>
        <dbReference type="ChEBI" id="CHEBI:17408"/>
        <dbReference type="ChEBI" id="CHEBI:17754"/>
        <dbReference type="ChEBI" id="CHEBI:28868"/>
    </reaction>
</comment>
<sequence>MRRADCSPTRSEMAPLAAILLALASLAAAAPSLSVRQAITSLSSAQISTFTPYSFYAAAGYCSPASTLAWNCGTNCVGANPNFHPIASGGDGDDVQFWFVGVDETLGTVIVSHQGTDPTQILSLVTDSDFFLGTLDPTLFPGVSSSVEVHSGFRDEQAKTATDVLTAVQTALSQFGIKKVTITGHSLGGAIALIDSVYLPLHITGVTFQTIVYGLPRVGNQAFANLASVGNTVTHINNKEDPVPILPGSFSASRMSLSDLIFQSGMFLGFHHPTGEIHIEDSGAWDACPGQDNESDLCSTGDVPTIFSGDTSDHDGPYNGVEMEC</sequence>